<keyword evidence="2 5" id="KW-0812">Transmembrane</keyword>
<feature type="transmembrane region" description="Helical" evidence="5">
    <location>
        <begin position="126"/>
        <end position="145"/>
    </location>
</feature>
<gene>
    <name evidence="7" type="ORF">LPB136_04625</name>
</gene>
<dbReference type="KEGG" id="ten:LPB136_04625"/>
<dbReference type="InterPro" id="IPR007016">
    <property type="entry name" value="O-antigen_ligase-rel_domated"/>
</dbReference>
<feature type="transmembrane region" description="Helical" evidence="5">
    <location>
        <begin position="75"/>
        <end position="92"/>
    </location>
</feature>
<dbReference type="InterPro" id="IPR051533">
    <property type="entry name" value="WaaL-like"/>
</dbReference>
<feature type="transmembrane region" description="Helical" evidence="5">
    <location>
        <begin position="99"/>
        <end position="120"/>
    </location>
</feature>
<evidence type="ECO:0000256" key="3">
    <source>
        <dbReference type="ARBA" id="ARBA00022989"/>
    </source>
</evidence>
<dbReference type="Proteomes" id="UP000181898">
    <property type="component" value="Chromosome"/>
</dbReference>
<evidence type="ECO:0000313" key="7">
    <source>
        <dbReference type="EMBL" id="APG66410.1"/>
    </source>
</evidence>
<dbReference type="EMBL" id="CP018155">
    <property type="protein sequence ID" value="APG66410.1"/>
    <property type="molecule type" value="Genomic_DNA"/>
</dbReference>
<dbReference type="GO" id="GO:0016020">
    <property type="term" value="C:membrane"/>
    <property type="evidence" value="ECO:0007669"/>
    <property type="project" value="UniProtKB-SubCell"/>
</dbReference>
<reference evidence="7 8" key="1">
    <citation type="submission" date="2016-11" db="EMBL/GenBank/DDBJ databases">
        <title>Tenacibaculum sp. LPB0136, isolated from marine environment.</title>
        <authorList>
            <person name="Kim E."/>
            <person name="Yi H."/>
        </authorList>
    </citation>
    <scope>NUCLEOTIDE SEQUENCE [LARGE SCALE GENOMIC DNA]</scope>
    <source>
        <strain evidence="7 8">LPB0136</strain>
    </source>
</reference>
<dbReference type="STRING" id="1850252.LPB136_04625"/>
<dbReference type="Pfam" id="PF04932">
    <property type="entry name" value="Wzy_C"/>
    <property type="match status" value="1"/>
</dbReference>
<feature type="transmembrane region" description="Helical" evidence="5">
    <location>
        <begin position="248"/>
        <end position="266"/>
    </location>
</feature>
<evidence type="ECO:0000256" key="1">
    <source>
        <dbReference type="ARBA" id="ARBA00004141"/>
    </source>
</evidence>
<feature type="transmembrane region" description="Helical" evidence="5">
    <location>
        <begin position="370"/>
        <end position="387"/>
    </location>
</feature>
<feature type="transmembrane region" description="Helical" evidence="5">
    <location>
        <begin position="196"/>
        <end position="218"/>
    </location>
</feature>
<evidence type="ECO:0000313" key="8">
    <source>
        <dbReference type="Proteomes" id="UP000181898"/>
    </source>
</evidence>
<comment type="subcellular location">
    <subcellularLocation>
        <location evidence="1">Membrane</location>
        <topology evidence="1">Multi-pass membrane protein</topology>
    </subcellularLocation>
</comment>
<accession>A0A1L3JMP0</accession>
<protein>
    <recommendedName>
        <fullName evidence="6">O-antigen ligase-related domain-containing protein</fullName>
    </recommendedName>
</protein>
<keyword evidence="4 5" id="KW-0472">Membrane</keyword>
<evidence type="ECO:0000259" key="6">
    <source>
        <dbReference type="Pfam" id="PF04932"/>
    </source>
</evidence>
<sequence length="436" mass="48701">MTNTEITLLIIHIVIGFFATFSTFSKLYNIVIVAAGFFILLRTKNRNEEAFMLASYLVGAEVFLRMTGGSVVYEIGKYGVALFLILGMFFGNEKKTAPVSYIFYVMLLFLGIILTEVPFGESIRKAIVFNLSGPILLGICSVYFYHKKIAISTLLNALKYMTLPIISMVSFMYLRTPDLSELVFGTDANFYTSGGFGPNQVATILGLGIFIITVFLFLKAKLTGYLYLDAIILIYFTYRGLLTFSRGGILTGIIAIMLFLGFMFLYNNFTRKAVLKYSGLIFLFTVGIWIYTSGITGGMINNRYLGKNAIGGQKDITSGRGKILSLQLQNFYDSPIFGIGVGNGKYSREALDIKIALASHNEISRLLEEHGLIGVIILIILFTPPLFHIRKSSNFQRAFLTSFLLFWFLTISHSAMRVAFPSFIYALSLIVITDDE</sequence>
<feature type="transmembrane region" description="Helical" evidence="5">
    <location>
        <begin position="6"/>
        <end position="39"/>
    </location>
</feature>
<proteinExistence type="predicted"/>
<evidence type="ECO:0000256" key="2">
    <source>
        <dbReference type="ARBA" id="ARBA00022692"/>
    </source>
</evidence>
<dbReference type="PANTHER" id="PTHR37422">
    <property type="entry name" value="TEICHURONIC ACID BIOSYNTHESIS PROTEIN TUAE"/>
    <property type="match status" value="1"/>
</dbReference>
<evidence type="ECO:0000256" key="4">
    <source>
        <dbReference type="ARBA" id="ARBA00023136"/>
    </source>
</evidence>
<feature type="transmembrane region" description="Helical" evidence="5">
    <location>
        <begin position="273"/>
        <end position="292"/>
    </location>
</feature>
<dbReference type="PANTHER" id="PTHR37422:SF13">
    <property type="entry name" value="LIPOPOLYSACCHARIDE BIOSYNTHESIS PROTEIN PA4999-RELATED"/>
    <property type="match status" value="1"/>
</dbReference>
<feature type="domain" description="O-antigen ligase-related" evidence="6">
    <location>
        <begin position="233"/>
        <end position="379"/>
    </location>
</feature>
<feature type="transmembrane region" description="Helical" evidence="5">
    <location>
        <begin position="399"/>
        <end position="432"/>
    </location>
</feature>
<evidence type="ECO:0000256" key="5">
    <source>
        <dbReference type="SAM" id="Phobius"/>
    </source>
</evidence>
<organism evidence="7 8">
    <name type="scientific">Tenacibaculum todarodis</name>
    <dbReference type="NCBI Taxonomy" id="1850252"/>
    <lineage>
        <taxon>Bacteria</taxon>
        <taxon>Pseudomonadati</taxon>
        <taxon>Bacteroidota</taxon>
        <taxon>Flavobacteriia</taxon>
        <taxon>Flavobacteriales</taxon>
        <taxon>Flavobacteriaceae</taxon>
        <taxon>Tenacibaculum</taxon>
    </lineage>
</organism>
<name>A0A1L3JMP0_9FLAO</name>
<feature type="transmembrane region" description="Helical" evidence="5">
    <location>
        <begin position="225"/>
        <end position="242"/>
    </location>
</feature>
<keyword evidence="3 5" id="KW-1133">Transmembrane helix</keyword>
<keyword evidence="8" id="KW-1185">Reference proteome</keyword>
<feature type="transmembrane region" description="Helical" evidence="5">
    <location>
        <begin position="157"/>
        <end position="176"/>
    </location>
</feature>
<dbReference type="AlphaFoldDB" id="A0A1L3JMP0"/>